<sequence>LIKSFTVNGVSQVTITEGSLIQFEATKLDNVSNPIWTIRATSSGQYIFGGSGFTLISQSVSHSLEATSSMNGTVECQAKVGNDVDTKTVLVIVTKLKSGNAGNDATSLTVKQSTVLLTIFLAYWAMKRL</sequence>
<accession>A0AAD8BE35</accession>
<evidence type="ECO:0000313" key="2">
    <source>
        <dbReference type="Proteomes" id="UP001233172"/>
    </source>
</evidence>
<name>A0AAD8BE35_BIOPF</name>
<comment type="caution">
    <text evidence="1">The sequence shown here is derived from an EMBL/GenBank/DDBJ whole genome shotgun (WGS) entry which is preliminary data.</text>
</comment>
<dbReference type="EMBL" id="JASAOG010000091">
    <property type="protein sequence ID" value="KAK0052904.1"/>
    <property type="molecule type" value="Genomic_DNA"/>
</dbReference>
<feature type="non-terminal residue" evidence="1">
    <location>
        <position position="1"/>
    </location>
</feature>
<dbReference type="Proteomes" id="UP001233172">
    <property type="component" value="Unassembled WGS sequence"/>
</dbReference>
<organism evidence="1 2">
    <name type="scientific">Biomphalaria pfeifferi</name>
    <name type="common">Bloodfluke planorb</name>
    <name type="synonym">Freshwater snail</name>
    <dbReference type="NCBI Taxonomy" id="112525"/>
    <lineage>
        <taxon>Eukaryota</taxon>
        <taxon>Metazoa</taxon>
        <taxon>Spiralia</taxon>
        <taxon>Lophotrochozoa</taxon>
        <taxon>Mollusca</taxon>
        <taxon>Gastropoda</taxon>
        <taxon>Heterobranchia</taxon>
        <taxon>Euthyneura</taxon>
        <taxon>Panpulmonata</taxon>
        <taxon>Hygrophila</taxon>
        <taxon>Lymnaeoidea</taxon>
        <taxon>Planorbidae</taxon>
        <taxon>Biomphalaria</taxon>
    </lineage>
</organism>
<protein>
    <submittedName>
        <fullName evidence="1">Uncharacterized protein</fullName>
    </submittedName>
</protein>
<proteinExistence type="predicted"/>
<reference evidence="1" key="1">
    <citation type="journal article" date="2023" name="PLoS Negl. Trop. Dis.">
        <title>A genome sequence for Biomphalaria pfeifferi, the major vector snail for the human-infecting parasite Schistosoma mansoni.</title>
        <authorList>
            <person name="Bu L."/>
            <person name="Lu L."/>
            <person name="Laidemitt M.R."/>
            <person name="Zhang S.M."/>
            <person name="Mutuku M."/>
            <person name="Mkoji G."/>
            <person name="Steinauer M."/>
            <person name="Loker E.S."/>
        </authorList>
    </citation>
    <scope>NUCLEOTIDE SEQUENCE</scope>
    <source>
        <strain evidence="1">KasaAsao</strain>
    </source>
</reference>
<keyword evidence="2" id="KW-1185">Reference proteome</keyword>
<dbReference type="AlphaFoldDB" id="A0AAD8BE35"/>
<reference evidence="1" key="2">
    <citation type="submission" date="2023-04" db="EMBL/GenBank/DDBJ databases">
        <authorList>
            <person name="Bu L."/>
            <person name="Lu L."/>
            <person name="Laidemitt M.R."/>
            <person name="Zhang S.M."/>
            <person name="Mutuku M."/>
            <person name="Mkoji G."/>
            <person name="Steinauer M."/>
            <person name="Loker E.S."/>
        </authorList>
    </citation>
    <scope>NUCLEOTIDE SEQUENCE</scope>
    <source>
        <strain evidence="1">KasaAsao</strain>
        <tissue evidence="1">Whole Snail</tissue>
    </source>
</reference>
<evidence type="ECO:0000313" key="1">
    <source>
        <dbReference type="EMBL" id="KAK0052904.1"/>
    </source>
</evidence>
<gene>
    <name evidence="1" type="ORF">Bpfe_017758</name>
</gene>